<reference evidence="2 3" key="1">
    <citation type="journal article" date="2011" name="Stand. Genomic Sci.">
        <title>Draft genome sequence of Caminibacter mediatlanticus strain TB-2, an epsilonproteobacterium isolated from a deep-sea hydrothermal vent.</title>
        <authorList>
            <person name="Giovannelli D."/>
            <person name="Ferriera S."/>
            <person name="Johnson J."/>
            <person name="Kravitz S."/>
            <person name="Perez-Rodriguez I."/>
            <person name="Ricci J."/>
            <person name="O'Brien C."/>
            <person name="Voordeckers J.W."/>
            <person name="Bini E."/>
            <person name="Vetriani C."/>
        </authorList>
    </citation>
    <scope>NUCLEOTIDE SEQUENCE [LARGE SCALE GENOMIC DNA]</scope>
    <source>
        <strain evidence="2 3">TB-2</strain>
    </source>
</reference>
<dbReference type="RefSeq" id="WP_007475728.1">
    <property type="nucleotide sequence ID" value="NZ_ABCJ01000017.1"/>
</dbReference>
<keyword evidence="1" id="KW-0732">Signal</keyword>
<dbReference type="AlphaFoldDB" id="A0AAI9F1U3"/>
<evidence type="ECO:0000313" key="2">
    <source>
        <dbReference type="EMBL" id="EDM22911.1"/>
    </source>
</evidence>
<organism evidence="2 3">
    <name type="scientific">Caminibacter mediatlanticus TB-2</name>
    <dbReference type="NCBI Taxonomy" id="391592"/>
    <lineage>
        <taxon>Bacteria</taxon>
        <taxon>Pseudomonadati</taxon>
        <taxon>Campylobacterota</taxon>
        <taxon>Epsilonproteobacteria</taxon>
        <taxon>Nautiliales</taxon>
        <taxon>Nautiliaceae</taxon>
        <taxon>Caminibacter</taxon>
    </lineage>
</organism>
<protein>
    <recommendedName>
        <fullName evidence="4">Borrelia virulent strain associated lipoprotein</fullName>
    </recommendedName>
</protein>
<dbReference type="EMBL" id="ABCJ01000017">
    <property type="protein sequence ID" value="EDM22911.1"/>
    <property type="molecule type" value="Genomic_DNA"/>
</dbReference>
<gene>
    <name evidence="2" type="ORF">CMTB2_05467</name>
</gene>
<accession>A0AAI9F1U3</accession>
<dbReference type="Proteomes" id="UP000003288">
    <property type="component" value="Unassembled WGS sequence"/>
</dbReference>
<evidence type="ECO:0000256" key="1">
    <source>
        <dbReference type="SAM" id="SignalP"/>
    </source>
</evidence>
<evidence type="ECO:0000313" key="3">
    <source>
        <dbReference type="Proteomes" id="UP000003288"/>
    </source>
</evidence>
<evidence type="ECO:0008006" key="4">
    <source>
        <dbReference type="Google" id="ProtNLM"/>
    </source>
</evidence>
<feature type="signal peptide" evidence="1">
    <location>
        <begin position="1"/>
        <end position="20"/>
    </location>
</feature>
<name>A0AAI9F1U3_9BACT</name>
<sequence length="107" mass="12734">MKNFINKIIIVVLFSYNLSAYCNCSPQVAYNFSVATKTILKTYSPIFSKIKKLTKSIDDYFKKEKKENKRLDNVFKIEEKKYLYLYNINKQLSQQNNLILLQIKSFK</sequence>
<proteinExistence type="predicted"/>
<feature type="chain" id="PRO_5042556655" description="Borrelia virulent strain associated lipoprotein" evidence="1">
    <location>
        <begin position="21"/>
        <end position="107"/>
    </location>
</feature>
<comment type="caution">
    <text evidence="2">The sequence shown here is derived from an EMBL/GenBank/DDBJ whole genome shotgun (WGS) entry which is preliminary data.</text>
</comment>